<dbReference type="EMBL" id="WHNY01000065">
    <property type="protein sequence ID" value="NOU66735.1"/>
    <property type="molecule type" value="Genomic_DNA"/>
</dbReference>
<evidence type="ECO:0000313" key="3">
    <source>
        <dbReference type="Proteomes" id="UP000653578"/>
    </source>
</evidence>
<protein>
    <submittedName>
        <fullName evidence="2">NAD-dependent epimerase/dehydratase family protein</fullName>
    </submittedName>
</protein>
<dbReference type="Proteomes" id="UP000653578">
    <property type="component" value="Unassembled WGS sequence"/>
</dbReference>
<dbReference type="Gene3D" id="3.40.50.720">
    <property type="entry name" value="NAD(P)-binding Rossmann-like Domain"/>
    <property type="match status" value="1"/>
</dbReference>
<evidence type="ECO:0000313" key="2">
    <source>
        <dbReference type="EMBL" id="NOU66735.1"/>
    </source>
</evidence>
<comment type="caution">
    <text evidence="2">The sequence shown here is derived from an EMBL/GenBank/DDBJ whole genome shotgun (WGS) entry which is preliminary data.</text>
</comment>
<keyword evidence="3" id="KW-1185">Reference proteome</keyword>
<sequence>MRALITGGSGFAGSYLIEYLLNLGYQVASMSNQSAILNSESGKVTWFKVDLCKESEIRTVIQSFQPDEIYHLAGLAVTTGQLPTDYYSNNFVGTVNLLQAVKEIRPSARILVVSTSGVYGQVLNNQMPISERTEIRPYNHYAASKAAAIAYQAENLPIVIARPFNHTGPRQTTAYVCAKLAKYAAEVALNRTDTWLEAGNLAAARDFTDVRDVVRAYHLLLRQGTSEEAYNICSGKAYEIGIIIDTLSRIIGQPLRIQSSEEHHRKQDASILFGNYHKLRLATGWEPQISLEQTLEEMVEYWKGRLEIKS</sequence>
<accession>A0ABX1XE26</accession>
<dbReference type="InterPro" id="IPR016040">
    <property type="entry name" value="NAD(P)-bd_dom"/>
</dbReference>
<dbReference type="SUPFAM" id="SSF51735">
    <property type="entry name" value="NAD(P)-binding Rossmann-fold domains"/>
    <property type="match status" value="1"/>
</dbReference>
<name>A0ABX1XE26_9BACL</name>
<proteinExistence type="predicted"/>
<dbReference type="Pfam" id="PF16363">
    <property type="entry name" value="GDP_Man_Dehyd"/>
    <property type="match status" value="1"/>
</dbReference>
<organism evidence="2 3">
    <name type="scientific">Paenibacillus plantarum</name>
    <dbReference type="NCBI Taxonomy" id="2654975"/>
    <lineage>
        <taxon>Bacteria</taxon>
        <taxon>Bacillati</taxon>
        <taxon>Bacillota</taxon>
        <taxon>Bacilli</taxon>
        <taxon>Bacillales</taxon>
        <taxon>Paenibacillaceae</taxon>
        <taxon>Paenibacillus</taxon>
    </lineage>
</organism>
<reference evidence="2 3" key="1">
    <citation type="submission" date="2019-10" db="EMBL/GenBank/DDBJ databases">
        <title>Description of Paenibacillus humi sp. nov.</title>
        <authorList>
            <person name="Carlier A."/>
            <person name="Qi S."/>
        </authorList>
    </citation>
    <scope>NUCLEOTIDE SEQUENCE [LARGE SCALE GENOMIC DNA]</scope>
    <source>
        <strain evidence="2 3">LMG 31461</strain>
    </source>
</reference>
<evidence type="ECO:0000259" key="1">
    <source>
        <dbReference type="Pfam" id="PF16363"/>
    </source>
</evidence>
<gene>
    <name evidence="2" type="ORF">GC096_22060</name>
</gene>
<dbReference type="InterPro" id="IPR036291">
    <property type="entry name" value="NAD(P)-bd_dom_sf"/>
</dbReference>
<feature type="domain" description="NAD(P)-binding" evidence="1">
    <location>
        <begin position="4"/>
        <end position="298"/>
    </location>
</feature>
<dbReference type="RefSeq" id="WP_171633278.1">
    <property type="nucleotide sequence ID" value="NZ_WHNY01000065.1"/>
</dbReference>
<dbReference type="Gene3D" id="3.90.25.10">
    <property type="entry name" value="UDP-galactose 4-epimerase, domain 1"/>
    <property type="match status" value="1"/>
</dbReference>
<dbReference type="PANTHER" id="PTHR43000">
    <property type="entry name" value="DTDP-D-GLUCOSE 4,6-DEHYDRATASE-RELATED"/>
    <property type="match status" value="1"/>
</dbReference>